<gene>
    <name evidence="1" type="ORF">EDD36DRAFT_443796</name>
</gene>
<reference evidence="1" key="1">
    <citation type="journal article" date="2022" name="bioRxiv">
        <title>Deciphering the potential niche of two novel black yeast fungi from a biological soil crust based on their genomes, phenotypes, and melanin regulation.</title>
        <authorList>
            <consortium name="DOE Joint Genome Institute"/>
            <person name="Carr E.C."/>
            <person name="Barton Q."/>
            <person name="Grambo S."/>
            <person name="Sullivan M."/>
            <person name="Renfro C.M."/>
            <person name="Kuo A."/>
            <person name="Pangilinan J."/>
            <person name="Lipzen A."/>
            <person name="Keymanesh K."/>
            <person name="Savage E."/>
            <person name="Barry K."/>
            <person name="Grigoriev I.V."/>
            <person name="Riekhof W.R."/>
            <person name="Harris S.S."/>
        </authorList>
    </citation>
    <scope>NUCLEOTIDE SEQUENCE</scope>
    <source>
        <strain evidence="1">JF 03-4F</strain>
    </source>
</reference>
<accession>A0AAN6DSB3</accession>
<organism evidence="1 2">
    <name type="scientific">Exophiala viscosa</name>
    <dbReference type="NCBI Taxonomy" id="2486360"/>
    <lineage>
        <taxon>Eukaryota</taxon>
        <taxon>Fungi</taxon>
        <taxon>Dikarya</taxon>
        <taxon>Ascomycota</taxon>
        <taxon>Pezizomycotina</taxon>
        <taxon>Eurotiomycetes</taxon>
        <taxon>Chaetothyriomycetidae</taxon>
        <taxon>Chaetothyriales</taxon>
        <taxon>Herpotrichiellaceae</taxon>
        <taxon>Exophiala</taxon>
    </lineage>
</organism>
<protein>
    <submittedName>
        <fullName evidence="1">Uncharacterized protein</fullName>
    </submittedName>
</protein>
<dbReference type="EMBL" id="MU404358">
    <property type="protein sequence ID" value="KAI1610307.1"/>
    <property type="molecule type" value="Genomic_DNA"/>
</dbReference>
<dbReference type="AlphaFoldDB" id="A0AAN6DSB3"/>
<keyword evidence="2" id="KW-1185">Reference proteome</keyword>
<evidence type="ECO:0000313" key="2">
    <source>
        <dbReference type="Proteomes" id="UP001203852"/>
    </source>
</evidence>
<comment type="caution">
    <text evidence="1">The sequence shown here is derived from an EMBL/GenBank/DDBJ whole genome shotgun (WGS) entry which is preliminary data.</text>
</comment>
<proteinExistence type="predicted"/>
<sequence>MLEDAEDALVQQLATHFHHSRGDVERAYSTAPRNVRTVLRRQHVNTVQPRSDRPLCRFVGEEGLIRALGLVQLGVALLTLARVYDECHVALCRSLAATHKGTEDHQHSFGQNPCVDLRLLTDKLTHYEATVEYVEHQILLETKVDGTRNAVWKPVVRMSFDKLPRLGSLAELLPGEHSASHGYAGIGGGGGSDIISASLMGLLLQRTGSKRMDLLISTRTWATGSQGKQGSKLGVKREVYNPGRPPIEANGRPIAGTFRVNSDTHAEGRDLETIPLSHHSQIFLVLDQGESTKTIPEDERADLKDQFDAVLAQRKAPIDTILIVDTGGDVFGADSSGGTTPDQDLRVQKAISKLSQAYNLVTAVVSPGVDAPEDAPLKALEAGGMVYKLSDDEKERLLDILVKEYKMDGSDPSRFGKTILALQARLRGVVGWTSLDLPTYVVDTWDNPWNCFVYIRECMSDIIFMPTTGLLPLIDMVTEEQANI</sequence>
<name>A0AAN6DSB3_9EURO</name>
<evidence type="ECO:0000313" key="1">
    <source>
        <dbReference type="EMBL" id="KAI1610307.1"/>
    </source>
</evidence>
<dbReference type="Proteomes" id="UP001203852">
    <property type="component" value="Unassembled WGS sequence"/>
</dbReference>